<sequence>MYDDVDDLDDALKSITGLLDQVRGKLGDRFLRLELADHLAPKSTPLRVPSGLGGAIDKRIAPAGMDALHLFRAIRDVNKDVPDNPDKIDAVVAAIGQLRKSMIPLSAEVAIQVAFK</sequence>
<protein>
    <submittedName>
        <fullName evidence="1">Uncharacterized protein</fullName>
    </submittedName>
</protein>
<proteinExistence type="predicted"/>
<dbReference type="Proteomes" id="UP000321058">
    <property type="component" value="Unassembled WGS sequence"/>
</dbReference>
<dbReference type="AlphaFoldDB" id="A0A512NRI5"/>
<dbReference type="EMBL" id="BKAJ01000233">
    <property type="protein sequence ID" value="GEP61561.1"/>
    <property type="molecule type" value="Genomic_DNA"/>
</dbReference>
<accession>A0A512NRI5</accession>
<evidence type="ECO:0000313" key="2">
    <source>
        <dbReference type="Proteomes" id="UP000321058"/>
    </source>
</evidence>
<evidence type="ECO:0000313" key="1">
    <source>
        <dbReference type="EMBL" id="GEP61561.1"/>
    </source>
</evidence>
<keyword evidence="2" id="KW-1185">Reference proteome</keyword>
<dbReference type="RefSeq" id="WP_147156848.1">
    <property type="nucleotide sequence ID" value="NZ_BKAJ01000233.1"/>
</dbReference>
<reference evidence="1 2" key="1">
    <citation type="submission" date="2019-07" db="EMBL/GenBank/DDBJ databases">
        <title>Whole genome shotgun sequence of Reyranella soli NBRC 108950.</title>
        <authorList>
            <person name="Hosoyama A."/>
            <person name="Uohara A."/>
            <person name="Ohji S."/>
            <person name="Ichikawa N."/>
        </authorList>
    </citation>
    <scope>NUCLEOTIDE SEQUENCE [LARGE SCALE GENOMIC DNA]</scope>
    <source>
        <strain evidence="1 2">NBRC 108950</strain>
    </source>
</reference>
<gene>
    <name evidence="1" type="ORF">RSO01_87270</name>
</gene>
<comment type="caution">
    <text evidence="1">The sequence shown here is derived from an EMBL/GenBank/DDBJ whole genome shotgun (WGS) entry which is preliminary data.</text>
</comment>
<name>A0A512NRI5_9HYPH</name>
<organism evidence="1 2">
    <name type="scientific">Reyranella soli</name>
    <dbReference type="NCBI Taxonomy" id="1230389"/>
    <lineage>
        <taxon>Bacteria</taxon>
        <taxon>Pseudomonadati</taxon>
        <taxon>Pseudomonadota</taxon>
        <taxon>Alphaproteobacteria</taxon>
        <taxon>Hyphomicrobiales</taxon>
        <taxon>Reyranellaceae</taxon>
        <taxon>Reyranella</taxon>
    </lineage>
</organism>